<dbReference type="HAMAP" id="MF_01345_B">
    <property type="entry name" value="Ribosomal_uS17_B"/>
    <property type="match status" value="1"/>
</dbReference>
<gene>
    <name evidence="6 7" type="primary">rpsQ</name>
    <name evidence="7" type="ORF">HHU12_00405</name>
</gene>
<organism evidence="7 8">
    <name type="scientific">Flammeovirga aprica JL-4</name>
    <dbReference type="NCBI Taxonomy" id="694437"/>
    <lineage>
        <taxon>Bacteria</taxon>
        <taxon>Pseudomonadati</taxon>
        <taxon>Bacteroidota</taxon>
        <taxon>Cytophagia</taxon>
        <taxon>Cytophagales</taxon>
        <taxon>Flammeovirgaceae</taxon>
        <taxon>Flammeovirga</taxon>
    </lineage>
</organism>
<dbReference type="Proteomes" id="UP000576082">
    <property type="component" value="Unassembled WGS sequence"/>
</dbReference>
<evidence type="ECO:0000313" key="8">
    <source>
        <dbReference type="Proteomes" id="UP000576082"/>
    </source>
</evidence>
<keyword evidence="4 6" id="KW-0689">Ribosomal protein</keyword>
<dbReference type="PANTHER" id="PTHR10744">
    <property type="entry name" value="40S RIBOSOMAL PROTEIN S11 FAMILY MEMBER"/>
    <property type="match status" value="1"/>
</dbReference>
<dbReference type="PRINTS" id="PR00973">
    <property type="entry name" value="RIBOSOMALS17"/>
</dbReference>
<protein>
    <recommendedName>
        <fullName evidence="6">Small ribosomal subunit protein uS17</fullName>
    </recommendedName>
</protein>
<comment type="function">
    <text evidence="6">One of the primary rRNA binding proteins, it binds specifically to the 5'-end of 16S ribosomal RNA.</text>
</comment>
<dbReference type="FunFam" id="2.40.50.140:FF:000123">
    <property type="entry name" value="30S ribosomal protein S17"/>
    <property type="match status" value="1"/>
</dbReference>
<dbReference type="NCBIfam" id="NF004123">
    <property type="entry name" value="PRK05610.1"/>
    <property type="match status" value="1"/>
</dbReference>
<evidence type="ECO:0000256" key="1">
    <source>
        <dbReference type="ARBA" id="ARBA00010254"/>
    </source>
</evidence>
<dbReference type="AlphaFoldDB" id="A0A7X9RST7"/>
<accession>A0A7X9RST7</accession>
<reference evidence="7 8" key="1">
    <citation type="submission" date="2020-04" db="EMBL/GenBank/DDBJ databases">
        <title>Flammeovirga sp. SR4, a novel species isolated from seawater.</title>
        <authorList>
            <person name="Wang X."/>
        </authorList>
    </citation>
    <scope>NUCLEOTIDE SEQUENCE [LARGE SCALE GENOMIC DNA]</scope>
    <source>
        <strain evidence="7 8">ATCC 23126</strain>
    </source>
</reference>
<dbReference type="GO" id="GO:0022627">
    <property type="term" value="C:cytosolic small ribosomal subunit"/>
    <property type="evidence" value="ECO:0007669"/>
    <property type="project" value="UniProtKB-UniRule"/>
</dbReference>
<dbReference type="Gene3D" id="2.40.50.140">
    <property type="entry name" value="Nucleic acid-binding proteins"/>
    <property type="match status" value="1"/>
</dbReference>
<keyword evidence="5 6" id="KW-0687">Ribonucleoprotein</keyword>
<comment type="similarity">
    <text evidence="1 6">Belongs to the universal ribosomal protein uS17 family.</text>
</comment>
<dbReference type="EMBL" id="JABANE010000001">
    <property type="protein sequence ID" value="NME66409.1"/>
    <property type="molecule type" value="Genomic_DNA"/>
</dbReference>
<proteinExistence type="inferred from homology"/>
<evidence type="ECO:0000313" key="7">
    <source>
        <dbReference type="EMBL" id="NME66409.1"/>
    </source>
</evidence>
<dbReference type="InterPro" id="IPR000266">
    <property type="entry name" value="Ribosomal_uS17"/>
</dbReference>
<dbReference type="InterPro" id="IPR012340">
    <property type="entry name" value="NA-bd_OB-fold"/>
</dbReference>
<dbReference type="RefSeq" id="WP_044203085.1">
    <property type="nucleotide sequence ID" value="NZ_JABANE010000001.1"/>
</dbReference>
<keyword evidence="3 6" id="KW-0694">RNA-binding</keyword>
<evidence type="ECO:0000256" key="2">
    <source>
        <dbReference type="ARBA" id="ARBA00022730"/>
    </source>
</evidence>
<evidence type="ECO:0000256" key="6">
    <source>
        <dbReference type="HAMAP-Rule" id="MF_01345"/>
    </source>
</evidence>
<dbReference type="InterPro" id="IPR019984">
    <property type="entry name" value="Ribosomal_uS17_bact/chlr"/>
</dbReference>
<evidence type="ECO:0000256" key="4">
    <source>
        <dbReference type="ARBA" id="ARBA00022980"/>
    </source>
</evidence>
<dbReference type="CDD" id="cd00364">
    <property type="entry name" value="Ribosomal_uS17"/>
    <property type="match status" value="1"/>
</dbReference>
<evidence type="ECO:0000256" key="5">
    <source>
        <dbReference type="ARBA" id="ARBA00023274"/>
    </source>
</evidence>
<evidence type="ECO:0000256" key="3">
    <source>
        <dbReference type="ARBA" id="ARBA00022884"/>
    </source>
</evidence>
<dbReference type="NCBIfam" id="TIGR03635">
    <property type="entry name" value="uS17_bact"/>
    <property type="match status" value="1"/>
</dbReference>
<name>A0A7X9RST7_9BACT</name>
<keyword evidence="2 6" id="KW-0699">rRNA-binding</keyword>
<dbReference type="GO" id="GO:0019843">
    <property type="term" value="F:rRNA binding"/>
    <property type="evidence" value="ECO:0007669"/>
    <property type="project" value="UniProtKB-UniRule"/>
</dbReference>
<keyword evidence="8" id="KW-1185">Reference proteome</keyword>
<comment type="subunit">
    <text evidence="6">Part of the 30S ribosomal subunit.</text>
</comment>
<dbReference type="GO" id="GO:0003735">
    <property type="term" value="F:structural constituent of ribosome"/>
    <property type="evidence" value="ECO:0007669"/>
    <property type="project" value="UniProtKB-UniRule"/>
</dbReference>
<sequence>MERNFRKQRTGIVVSDKMDKSITVQVETRQKHPMYGKFIKTTKKFMAHDDSNTAGIGDTVRIMETRPMSARKRWRLVEIVEKAK</sequence>
<dbReference type="GO" id="GO:0006412">
    <property type="term" value="P:translation"/>
    <property type="evidence" value="ECO:0007669"/>
    <property type="project" value="UniProtKB-UniRule"/>
</dbReference>
<dbReference type="Pfam" id="PF00366">
    <property type="entry name" value="Ribosomal_S17"/>
    <property type="match status" value="1"/>
</dbReference>
<comment type="caution">
    <text evidence="7">The sequence shown here is derived from an EMBL/GenBank/DDBJ whole genome shotgun (WGS) entry which is preliminary data.</text>
</comment>
<dbReference type="SUPFAM" id="SSF50249">
    <property type="entry name" value="Nucleic acid-binding proteins"/>
    <property type="match status" value="1"/>
</dbReference>
<dbReference type="PANTHER" id="PTHR10744:SF1">
    <property type="entry name" value="SMALL RIBOSOMAL SUBUNIT PROTEIN US17M"/>
    <property type="match status" value="1"/>
</dbReference>